<protein>
    <recommendedName>
        <fullName evidence="12">Phosphoserine aminotransferase</fullName>
        <ecNumber evidence="12">2.6.1.52</ecNumber>
    </recommendedName>
    <alternativeName>
        <fullName evidence="12">Phosphohydroxythreonine aminotransferase</fullName>
        <shortName evidence="12">PSAT</shortName>
    </alternativeName>
</protein>
<feature type="domain" description="Aminotransferase class V" evidence="13">
    <location>
        <begin position="9"/>
        <end position="355"/>
    </location>
</feature>
<dbReference type="InterPro" id="IPR022278">
    <property type="entry name" value="Pser_aminoTfrase"/>
</dbReference>
<keyword evidence="12" id="KW-0963">Cytoplasm</keyword>
<comment type="subunit">
    <text evidence="12">Homodimer.</text>
</comment>
<name>A0A2N7VMY7_9BURK</name>
<dbReference type="FunFam" id="3.90.1150.10:FF:000006">
    <property type="entry name" value="Phosphoserine aminotransferase"/>
    <property type="match status" value="1"/>
</dbReference>
<dbReference type="Pfam" id="PF00266">
    <property type="entry name" value="Aminotran_5"/>
    <property type="match status" value="1"/>
</dbReference>
<evidence type="ECO:0000256" key="3">
    <source>
        <dbReference type="ARBA" id="ARBA00006904"/>
    </source>
</evidence>
<dbReference type="GO" id="GO:0006564">
    <property type="term" value="P:L-serine biosynthetic process"/>
    <property type="evidence" value="ECO:0007669"/>
    <property type="project" value="UniProtKB-UniRule"/>
</dbReference>
<dbReference type="Gene3D" id="3.40.640.10">
    <property type="entry name" value="Type I PLP-dependent aspartate aminotransferase-like (Major domain)"/>
    <property type="match status" value="1"/>
</dbReference>
<dbReference type="Gene3D" id="3.90.1150.10">
    <property type="entry name" value="Aspartate Aminotransferase, domain 1"/>
    <property type="match status" value="1"/>
</dbReference>
<evidence type="ECO:0000256" key="2">
    <source>
        <dbReference type="ARBA" id="ARBA00005099"/>
    </source>
</evidence>
<dbReference type="NCBIfam" id="NF003764">
    <property type="entry name" value="PRK05355.1"/>
    <property type="match status" value="1"/>
</dbReference>
<dbReference type="InterPro" id="IPR015421">
    <property type="entry name" value="PyrdxlP-dep_Trfase_major"/>
</dbReference>
<keyword evidence="15" id="KW-1185">Reference proteome</keyword>
<keyword evidence="4 12" id="KW-0032">Aminotransferase</keyword>
<evidence type="ECO:0000313" key="15">
    <source>
        <dbReference type="Proteomes" id="UP000235616"/>
    </source>
</evidence>
<evidence type="ECO:0000256" key="4">
    <source>
        <dbReference type="ARBA" id="ARBA00022576"/>
    </source>
</evidence>
<comment type="similarity">
    <text evidence="3 12">Belongs to the class-V pyridoxal-phosphate-dependent aminotransferase family. SerC subfamily.</text>
</comment>
<organism evidence="14 15">
    <name type="scientific">Trinickia dabaoshanensis</name>
    <dbReference type="NCBI Taxonomy" id="564714"/>
    <lineage>
        <taxon>Bacteria</taxon>
        <taxon>Pseudomonadati</taxon>
        <taxon>Pseudomonadota</taxon>
        <taxon>Betaproteobacteria</taxon>
        <taxon>Burkholderiales</taxon>
        <taxon>Burkholderiaceae</taxon>
        <taxon>Trinickia</taxon>
    </lineage>
</organism>
<proteinExistence type="inferred from homology"/>
<evidence type="ECO:0000259" key="13">
    <source>
        <dbReference type="Pfam" id="PF00266"/>
    </source>
</evidence>
<dbReference type="PANTHER" id="PTHR43247">
    <property type="entry name" value="PHOSPHOSERINE AMINOTRANSFERASE"/>
    <property type="match status" value="1"/>
</dbReference>
<dbReference type="OrthoDB" id="9809412at2"/>
<dbReference type="Proteomes" id="UP000235616">
    <property type="component" value="Unassembled WGS sequence"/>
</dbReference>
<dbReference type="UniPathway" id="UPA00244">
    <property type="reaction ID" value="UER00311"/>
</dbReference>
<evidence type="ECO:0000256" key="6">
    <source>
        <dbReference type="ARBA" id="ARBA00022679"/>
    </source>
</evidence>
<comment type="caution">
    <text evidence="14">The sequence shown here is derived from an EMBL/GenBank/DDBJ whole genome shotgun (WGS) entry which is preliminary data.</text>
</comment>
<evidence type="ECO:0000313" key="14">
    <source>
        <dbReference type="EMBL" id="PMS18533.1"/>
    </source>
</evidence>
<dbReference type="InterPro" id="IPR000192">
    <property type="entry name" value="Aminotrans_V_dom"/>
</dbReference>
<dbReference type="FunFam" id="3.40.640.10:FF:000010">
    <property type="entry name" value="Phosphoserine aminotransferase"/>
    <property type="match status" value="1"/>
</dbReference>
<comment type="catalytic activity">
    <reaction evidence="11 12">
        <text>O-phospho-L-serine + 2-oxoglutarate = 3-phosphooxypyruvate + L-glutamate</text>
        <dbReference type="Rhea" id="RHEA:14329"/>
        <dbReference type="ChEBI" id="CHEBI:16810"/>
        <dbReference type="ChEBI" id="CHEBI:18110"/>
        <dbReference type="ChEBI" id="CHEBI:29985"/>
        <dbReference type="ChEBI" id="CHEBI:57524"/>
        <dbReference type="EC" id="2.6.1.52"/>
    </reaction>
</comment>
<dbReference type="EMBL" id="PNYA01000014">
    <property type="protein sequence ID" value="PMS18533.1"/>
    <property type="molecule type" value="Genomic_DNA"/>
</dbReference>
<evidence type="ECO:0000256" key="8">
    <source>
        <dbReference type="ARBA" id="ARBA00023096"/>
    </source>
</evidence>
<comment type="pathway">
    <text evidence="2 12">Amino-acid biosynthesis; L-serine biosynthesis; L-serine from 3-phospho-D-glycerate: step 2/3.</text>
</comment>
<keyword evidence="6 12" id="KW-0808">Transferase</keyword>
<keyword evidence="9 12" id="KW-0718">Serine biosynthesis</keyword>
<dbReference type="GO" id="GO:0004648">
    <property type="term" value="F:O-phospho-L-serine:2-oxoglutarate aminotransferase activity"/>
    <property type="evidence" value="ECO:0007669"/>
    <property type="project" value="UniProtKB-UniRule"/>
</dbReference>
<dbReference type="GO" id="GO:0005737">
    <property type="term" value="C:cytoplasm"/>
    <property type="evidence" value="ECO:0007669"/>
    <property type="project" value="UniProtKB-SubCell"/>
</dbReference>
<evidence type="ECO:0000256" key="12">
    <source>
        <dbReference type="HAMAP-Rule" id="MF_00160"/>
    </source>
</evidence>
<sequence>MPMPHANTLNFSAGPGALPAAVLAQVRDAIAALPETGVSVLGMSHRSDWFLAILDEAERHVRHLLGLSDRYAVSFLQGGSSLLFATVPMNYATPAFAAPEYVVSGYWSARASAEAGRVGPHRIAWDGQRAGFRELPVLEQLDVDPRAAYLHYVSNETIEGLQFALPARPASVPLIADMSSDFLSKPIDAWHFGMIYAHAQKNLGAAGVTVAVIDRELLTRIPGGLPHILDFRTQIAHGSNYNTPPVFAIYVLTLITRWLRDDIGGLEQVQRINEGKAARLYAVLDEMSDAVTIHAKRPWRSQMNVAFTFGDARLDRAFLDTAEARGMSGLEGHRSLRGLRASLYNAVTPQAVEILCETLIEFALQRA</sequence>
<reference evidence="14 15" key="1">
    <citation type="submission" date="2018-01" db="EMBL/GenBank/DDBJ databases">
        <title>Whole genome analyses suggest that Burkholderia sensu lato contains two further novel genera in the rhizoxinica-symbiotica group Mycetohabitans gen. nov., and Trinickia gen. nov.: implications for the evolution of diazotrophy and nodulation in the Burkholderiaceae.</title>
        <authorList>
            <person name="Estrada-de los Santos P."/>
            <person name="Palmer M."/>
            <person name="Chavez-Ramirez B."/>
            <person name="Beukes C."/>
            <person name="Steenkamp E.T."/>
            <person name="Hirsch A.M."/>
            <person name="Manyaka P."/>
            <person name="Maluk M."/>
            <person name="Lafos M."/>
            <person name="Crook M."/>
            <person name="Gross E."/>
            <person name="Simon M.F."/>
            <person name="Bueno dos Reis Junior F."/>
            <person name="Poole P.S."/>
            <person name="Venter S.N."/>
            <person name="James E.K."/>
        </authorList>
    </citation>
    <scope>NUCLEOTIDE SEQUENCE [LARGE SCALE GENOMIC DNA]</scope>
    <source>
        <strain evidence="14 15">GIMN1.004</strain>
    </source>
</reference>
<dbReference type="GO" id="GO:0030170">
    <property type="term" value="F:pyridoxal phosphate binding"/>
    <property type="evidence" value="ECO:0007669"/>
    <property type="project" value="UniProtKB-UniRule"/>
</dbReference>
<keyword evidence="8 12" id="KW-0664">Pyridoxine biosynthesis</keyword>
<dbReference type="HAMAP" id="MF_00160">
    <property type="entry name" value="SerC_aminotrans_5"/>
    <property type="match status" value="1"/>
</dbReference>
<comment type="subcellular location">
    <subcellularLocation>
        <location evidence="12">Cytoplasm</location>
    </subcellularLocation>
</comment>
<comment type="caution">
    <text evidence="12">Lacks conserved residue(s) required for the propagation of feature annotation.</text>
</comment>
<dbReference type="UniPathway" id="UPA00135">
    <property type="reaction ID" value="UER00197"/>
</dbReference>
<evidence type="ECO:0000256" key="9">
    <source>
        <dbReference type="ARBA" id="ARBA00023299"/>
    </source>
</evidence>
<feature type="modified residue" description="N6-(pyridoxal phosphate)lysine" evidence="12">
    <location>
        <position position="201"/>
    </location>
</feature>
<gene>
    <name evidence="12" type="primary">serC</name>
    <name evidence="14" type="ORF">C0Z18_16510</name>
</gene>
<comment type="cofactor">
    <cofactor evidence="12">
        <name>pyridoxal 5'-phosphate</name>
        <dbReference type="ChEBI" id="CHEBI:597326"/>
    </cofactor>
    <text evidence="12">Binds 1 pyridoxal phosphate per subunit.</text>
</comment>
<dbReference type="EC" id="2.6.1.52" evidence="12"/>
<feature type="binding site" evidence="12">
    <location>
        <position position="157"/>
    </location>
    <ligand>
        <name>pyridoxal 5'-phosphate</name>
        <dbReference type="ChEBI" id="CHEBI:597326"/>
    </ligand>
</feature>
<feature type="binding site" evidence="12">
    <location>
        <begin position="242"/>
        <end position="243"/>
    </location>
    <ligand>
        <name>pyridoxal 5'-phosphate</name>
        <dbReference type="ChEBI" id="CHEBI:597326"/>
    </ligand>
</feature>
<comment type="pathway">
    <text evidence="1 12">Cofactor biosynthesis; pyridoxine 5'-phosphate biosynthesis; pyridoxine 5'-phosphate from D-erythrose 4-phosphate: step 3/5.</text>
</comment>
<evidence type="ECO:0000256" key="7">
    <source>
        <dbReference type="ARBA" id="ARBA00022898"/>
    </source>
</evidence>
<dbReference type="PANTHER" id="PTHR43247:SF1">
    <property type="entry name" value="PHOSPHOSERINE AMINOTRANSFERASE"/>
    <property type="match status" value="1"/>
</dbReference>
<accession>A0A2N7VMY7</accession>
<feature type="binding site" evidence="12">
    <location>
        <position position="177"/>
    </location>
    <ligand>
        <name>pyridoxal 5'-phosphate</name>
        <dbReference type="ChEBI" id="CHEBI:597326"/>
    </ligand>
</feature>
<dbReference type="InterPro" id="IPR015422">
    <property type="entry name" value="PyrdxlP-dep_Trfase_small"/>
</dbReference>
<feature type="binding site" evidence="12">
    <location>
        <position position="107"/>
    </location>
    <ligand>
        <name>pyridoxal 5'-phosphate</name>
        <dbReference type="ChEBI" id="CHEBI:597326"/>
    </ligand>
</feature>
<evidence type="ECO:0000256" key="10">
    <source>
        <dbReference type="ARBA" id="ARBA00047630"/>
    </source>
</evidence>
<evidence type="ECO:0000256" key="5">
    <source>
        <dbReference type="ARBA" id="ARBA00022605"/>
    </source>
</evidence>
<keyword evidence="7 12" id="KW-0663">Pyridoxal phosphate</keyword>
<comment type="catalytic activity">
    <reaction evidence="10 12">
        <text>4-(phosphooxy)-L-threonine + 2-oxoglutarate = (R)-3-hydroxy-2-oxo-4-phosphooxybutanoate + L-glutamate</text>
        <dbReference type="Rhea" id="RHEA:16573"/>
        <dbReference type="ChEBI" id="CHEBI:16810"/>
        <dbReference type="ChEBI" id="CHEBI:29985"/>
        <dbReference type="ChEBI" id="CHEBI:58452"/>
        <dbReference type="ChEBI" id="CHEBI:58538"/>
        <dbReference type="EC" id="2.6.1.52"/>
    </reaction>
</comment>
<feature type="binding site" evidence="12">
    <location>
        <position position="200"/>
    </location>
    <ligand>
        <name>pyridoxal 5'-phosphate</name>
        <dbReference type="ChEBI" id="CHEBI:597326"/>
    </ligand>
</feature>
<dbReference type="PIRSF" id="PIRSF000525">
    <property type="entry name" value="SerC"/>
    <property type="match status" value="1"/>
</dbReference>
<feature type="binding site" evidence="12">
    <location>
        <position position="46"/>
    </location>
    <ligand>
        <name>L-glutamate</name>
        <dbReference type="ChEBI" id="CHEBI:29985"/>
    </ligand>
</feature>
<dbReference type="InterPro" id="IPR015424">
    <property type="entry name" value="PyrdxlP-dep_Trfase"/>
</dbReference>
<keyword evidence="5 12" id="KW-0028">Amino-acid biosynthesis</keyword>
<evidence type="ECO:0000256" key="11">
    <source>
        <dbReference type="ARBA" id="ARBA00049007"/>
    </source>
</evidence>
<comment type="function">
    <text evidence="12">Catalyzes the reversible conversion of 3-phosphohydroxypyruvate to phosphoserine and of 3-hydroxy-2-oxo-4-phosphonooxybutanoate to phosphohydroxythreonine.</text>
</comment>
<dbReference type="GO" id="GO:0008615">
    <property type="term" value="P:pyridoxine biosynthetic process"/>
    <property type="evidence" value="ECO:0007669"/>
    <property type="project" value="UniProtKB-UniRule"/>
</dbReference>
<dbReference type="AlphaFoldDB" id="A0A2N7VMY7"/>
<evidence type="ECO:0000256" key="1">
    <source>
        <dbReference type="ARBA" id="ARBA00004915"/>
    </source>
</evidence>
<dbReference type="SUPFAM" id="SSF53383">
    <property type="entry name" value="PLP-dependent transferases"/>
    <property type="match status" value="1"/>
</dbReference>